<name>A0ABT8LKI3_9BACT</name>
<keyword evidence="5" id="KW-1003">Cell membrane</keyword>
<dbReference type="PANTHER" id="PTHR32282">
    <property type="entry name" value="BINDING PROTEIN TRANSPEPTIDASE, PUTATIVE-RELATED"/>
    <property type="match status" value="1"/>
</dbReference>
<dbReference type="Gene3D" id="1.10.3810.10">
    <property type="entry name" value="Biosynthetic peptidoglycan transglycosylase-like"/>
    <property type="match status" value="1"/>
</dbReference>
<accession>A0ABT8LKI3</accession>
<comment type="similarity">
    <text evidence="4">In the N-terminal section; belongs to the glycosyltransferase 51 family.</text>
</comment>
<evidence type="ECO:0000313" key="21">
    <source>
        <dbReference type="EMBL" id="MDN5217235.1"/>
    </source>
</evidence>
<dbReference type="Gene3D" id="3.40.710.10">
    <property type="entry name" value="DD-peptidase/beta-lactamase superfamily"/>
    <property type="match status" value="1"/>
</dbReference>
<keyword evidence="6" id="KW-0121">Carboxypeptidase</keyword>
<dbReference type="EMBL" id="JAUJEB010000014">
    <property type="protein sequence ID" value="MDN5217235.1"/>
    <property type="molecule type" value="Genomic_DNA"/>
</dbReference>
<evidence type="ECO:0000256" key="11">
    <source>
        <dbReference type="ARBA" id="ARBA00022960"/>
    </source>
</evidence>
<keyword evidence="10" id="KW-0378">Hydrolase</keyword>
<comment type="pathway">
    <text evidence="2">Cell wall biogenesis; peptidoglycan biosynthesis.</text>
</comment>
<evidence type="ECO:0000259" key="19">
    <source>
        <dbReference type="Pfam" id="PF00905"/>
    </source>
</evidence>
<feature type="transmembrane region" description="Helical" evidence="18">
    <location>
        <begin position="391"/>
        <end position="415"/>
    </location>
</feature>
<keyword evidence="9" id="KW-0808">Transferase</keyword>
<organism evidence="21 22">
    <name type="scientific">Agaribacillus aureus</name>
    <dbReference type="NCBI Taxonomy" id="3051825"/>
    <lineage>
        <taxon>Bacteria</taxon>
        <taxon>Pseudomonadati</taxon>
        <taxon>Bacteroidota</taxon>
        <taxon>Cytophagia</taxon>
        <taxon>Cytophagales</taxon>
        <taxon>Splendidivirgaceae</taxon>
        <taxon>Agaribacillus</taxon>
    </lineage>
</organism>
<feature type="transmembrane region" description="Helical" evidence="18">
    <location>
        <begin position="149"/>
        <end position="169"/>
    </location>
</feature>
<dbReference type="InterPro" id="IPR050396">
    <property type="entry name" value="Glycosyltr_51/Transpeptidase"/>
</dbReference>
<dbReference type="InterPro" id="IPR001264">
    <property type="entry name" value="Glyco_trans_51"/>
</dbReference>
<dbReference type="PANTHER" id="PTHR32282:SF11">
    <property type="entry name" value="PENICILLIN-BINDING PROTEIN 1B"/>
    <property type="match status" value="1"/>
</dbReference>
<dbReference type="InterPro" id="IPR023346">
    <property type="entry name" value="Lysozyme-like_dom_sf"/>
</dbReference>
<evidence type="ECO:0000256" key="16">
    <source>
        <dbReference type="ARBA" id="ARBA00034000"/>
    </source>
</evidence>
<feature type="transmembrane region" description="Helical" evidence="18">
    <location>
        <begin position="111"/>
        <end position="128"/>
    </location>
</feature>
<keyword evidence="11" id="KW-0133">Cell shape</keyword>
<evidence type="ECO:0000256" key="3">
    <source>
        <dbReference type="ARBA" id="ARBA00007090"/>
    </source>
</evidence>
<keyword evidence="7" id="KW-0645">Protease</keyword>
<keyword evidence="18" id="KW-0812">Transmembrane</keyword>
<comment type="catalytic activity">
    <reaction evidence="17">
        <text>[GlcNAc-(1-&gt;4)-Mur2Ac(oyl-L-Ala-gamma-D-Glu-L-Lys-D-Ala-D-Ala)](n)-di-trans,octa-cis-undecaprenyl diphosphate + beta-D-GlcNAc-(1-&gt;4)-Mur2Ac(oyl-L-Ala-gamma-D-Glu-L-Lys-D-Ala-D-Ala)-di-trans,octa-cis-undecaprenyl diphosphate = [GlcNAc-(1-&gt;4)-Mur2Ac(oyl-L-Ala-gamma-D-Glu-L-Lys-D-Ala-D-Ala)](n+1)-di-trans,octa-cis-undecaprenyl diphosphate + di-trans,octa-cis-undecaprenyl diphosphate + H(+)</text>
        <dbReference type="Rhea" id="RHEA:23708"/>
        <dbReference type="Rhea" id="RHEA-COMP:9602"/>
        <dbReference type="Rhea" id="RHEA-COMP:9603"/>
        <dbReference type="ChEBI" id="CHEBI:15378"/>
        <dbReference type="ChEBI" id="CHEBI:58405"/>
        <dbReference type="ChEBI" id="CHEBI:60033"/>
        <dbReference type="ChEBI" id="CHEBI:78435"/>
        <dbReference type="EC" id="2.4.99.28"/>
    </reaction>
</comment>
<dbReference type="RefSeq" id="WP_346762572.1">
    <property type="nucleotide sequence ID" value="NZ_JAUJEB010000014.1"/>
</dbReference>
<keyword evidence="18" id="KW-1133">Transmembrane helix</keyword>
<keyword evidence="12" id="KW-0573">Peptidoglycan synthesis</keyword>
<keyword evidence="13 18" id="KW-0472">Membrane</keyword>
<dbReference type="InterPro" id="IPR001460">
    <property type="entry name" value="PCN-bd_Tpept"/>
</dbReference>
<dbReference type="SUPFAM" id="SSF56601">
    <property type="entry name" value="beta-lactamase/transpeptidase-like"/>
    <property type="match status" value="1"/>
</dbReference>
<evidence type="ECO:0000259" key="20">
    <source>
        <dbReference type="Pfam" id="PF00912"/>
    </source>
</evidence>
<comment type="catalytic activity">
    <reaction evidence="16">
        <text>Preferential cleavage: (Ac)2-L-Lys-D-Ala-|-D-Ala. Also transpeptidation of peptidyl-alanyl moieties that are N-acyl substituents of D-alanine.</text>
        <dbReference type="EC" id="3.4.16.4"/>
    </reaction>
</comment>
<keyword evidence="14" id="KW-0511">Multifunctional enzyme</keyword>
<feature type="transmembrane region" description="Helical" evidence="18">
    <location>
        <begin position="258"/>
        <end position="276"/>
    </location>
</feature>
<dbReference type="Pfam" id="PF00905">
    <property type="entry name" value="Transpeptidase"/>
    <property type="match status" value="1"/>
</dbReference>
<evidence type="ECO:0000256" key="12">
    <source>
        <dbReference type="ARBA" id="ARBA00022984"/>
    </source>
</evidence>
<protein>
    <submittedName>
        <fullName evidence="21">Penicillin-binding transpeptidase domain-containing protein</fullName>
    </submittedName>
</protein>
<evidence type="ECO:0000256" key="4">
    <source>
        <dbReference type="ARBA" id="ARBA00007739"/>
    </source>
</evidence>
<dbReference type="SUPFAM" id="SSF53955">
    <property type="entry name" value="Lysozyme-like"/>
    <property type="match status" value="1"/>
</dbReference>
<evidence type="ECO:0000256" key="9">
    <source>
        <dbReference type="ARBA" id="ARBA00022679"/>
    </source>
</evidence>
<evidence type="ECO:0000256" key="15">
    <source>
        <dbReference type="ARBA" id="ARBA00023316"/>
    </source>
</evidence>
<evidence type="ECO:0000256" key="14">
    <source>
        <dbReference type="ARBA" id="ARBA00023268"/>
    </source>
</evidence>
<feature type="transmembrane region" description="Helical" evidence="18">
    <location>
        <begin position="347"/>
        <end position="370"/>
    </location>
</feature>
<feature type="transmembrane region" description="Helical" evidence="18">
    <location>
        <begin position="49"/>
        <end position="65"/>
    </location>
</feature>
<feature type="domain" description="Glycosyl transferase family 51" evidence="20">
    <location>
        <begin position="455"/>
        <end position="613"/>
    </location>
</feature>
<comment type="caution">
    <text evidence="21">The sequence shown here is derived from an EMBL/GenBank/DDBJ whole genome shotgun (WGS) entry which is preliminary data.</text>
</comment>
<evidence type="ECO:0000313" key="22">
    <source>
        <dbReference type="Proteomes" id="UP001172083"/>
    </source>
</evidence>
<evidence type="ECO:0000256" key="17">
    <source>
        <dbReference type="ARBA" id="ARBA00049902"/>
    </source>
</evidence>
<keyword evidence="15" id="KW-0961">Cell wall biogenesis/degradation</keyword>
<keyword evidence="22" id="KW-1185">Reference proteome</keyword>
<feature type="domain" description="Penicillin-binding protein transpeptidase" evidence="19">
    <location>
        <begin position="718"/>
        <end position="955"/>
    </location>
</feature>
<dbReference type="InterPro" id="IPR036950">
    <property type="entry name" value="PBP_transglycosylase"/>
</dbReference>
<evidence type="ECO:0000256" key="5">
    <source>
        <dbReference type="ARBA" id="ARBA00022475"/>
    </source>
</evidence>
<evidence type="ECO:0000256" key="2">
    <source>
        <dbReference type="ARBA" id="ARBA00004752"/>
    </source>
</evidence>
<proteinExistence type="inferred from homology"/>
<comment type="similarity">
    <text evidence="3">In the C-terminal section; belongs to the transpeptidase family.</text>
</comment>
<evidence type="ECO:0000256" key="1">
    <source>
        <dbReference type="ARBA" id="ARBA00004236"/>
    </source>
</evidence>
<reference evidence="21" key="1">
    <citation type="submission" date="2023-06" db="EMBL/GenBank/DDBJ databases">
        <title>Genomic of Agaribacillus aureum.</title>
        <authorList>
            <person name="Wang G."/>
        </authorList>
    </citation>
    <scope>NUCLEOTIDE SEQUENCE</scope>
    <source>
        <strain evidence="21">BMA12</strain>
    </source>
</reference>
<dbReference type="Pfam" id="PF00912">
    <property type="entry name" value="Transgly"/>
    <property type="match status" value="1"/>
</dbReference>
<sequence length="1026" mass="115789">MVLVIAIAGWLLLLAALCFILRDFSQFIFRKTFSRQHHGDFVDLGEHTTTWFGVLVIAIAGFLFYKVGTALLAYLLSADLISFFRLMRGVFTVNSSVQSPFTPGHLATGMLGQPILQLATCYVIYRGLRSFMLWVNTRYGKPTYNEGDVLYFGFFATLLFMALEILSYSQHMPRVSGIVHLVYLSMAKLGLVCYFVAISHLHLLRNKYYRDSLPQYIRLGRVMKIIAFQPLLVITVTLGIGMALNIPLYLGTQFLENNWLVIGFALLSCYLFYKVIRSFIARGYNYFGAIMFFDADSPLAQSMQNHKSQLPSQRNLYILLGGMALLLLLLKPKLLFFLIFFVSAAAIVFGLLHVIAYCLGLGFSIVLALVRQQALPAITRKTMMIYLRTTARGLGRAIAPTGVLAMGIFVLFSIFPKKYDYAADENYVNTVVDTNHYPLLIGGYEGNICTPAGPRDLPDFLVRCLQMQEDRDFERQQSWLPKWSNWHGISLASLYRMATGTGGGSNLNMQLIKNEAFPGGFPQDFQRKYTEMLSSYQLSLQLTPTEIVTQYFNKVGMIGGNGQQGVIMAGLTAFKRPLQELNQLEMMYLVASLKRSSKLKTKQGYVDYKEAADYAIEIKQALIAQATAWERKGLIEAQELNLLKNQDLRFRDLALLANIPTTTKEFLKKQLPQKKNAGYTYVTTLNHKNQMRMTKAIRRFNQYFRQSQKKSGCDLYSAALVVEVSTGNILGHHGGQGVTDLTTFAGGNPMGSVIKPFILLELLENNMATGKLRLYDGKIKGKFTPNNYSRRYSNRMIGINEIISKSLNAPMVNVRQVTAPLPLYRQLEKKFTSLGIGEDTFLQLENPEKASEHEVNYPLGSRNMTLFDIAQAYQPLFNNGLYRELRVFKSVYDPYHVTEREVHHRQKPVYAAKNIRIMQEALHHTMLKGGTGTHIKHLLPATPRFYAKTGTSDKAIHGYTILCDGRLLVVSYVTYGKVTGDHLELNDTPPIPFESGVRSAGVLGAYIYGEWDHDTNNKSQIAMKLM</sequence>
<feature type="transmembrane region" description="Helical" evidence="18">
    <location>
        <begin position="225"/>
        <end position="246"/>
    </location>
</feature>
<keyword evidence="8" id="KW-0328">Glycosyltransferase</keyword>
<evidence type="ECO:0000256" key="18">
    <source>
        <dbReference type="SAM" id="Phobius"/>
    </source>
</evidence>
<feature type="transmembrane region" description="Helical" evidence="18">
    <location>
        <begin position="316"/>
        <end position="341"/>
    </location>
</feature>
<evidence type="ECO:0000256" key="13">
    <source>
        <dbReference type="ARBA" id="ARBA00023136"/>
    </source>
</evidence>
<comment type="subcellular location">
    <subcellularLocation>
        <location evidence="1">Cell membrane</location>
    </subcellularLocation>
</comment>
<gene>
    <name evidence="21" type="ORF">QQ020_34500</name>
</gene>
<feature type="transmembrane region" description="Helical" evidence="18">
    <location>
        <begin position="181"/>
        <end position="204"/>
    </location>
</feature>
<evidence type="ECO:0000256" key="6">
    <source>
        <dbReference type="ARBA" id="ARBA00022645"/>
    </source>
</evidence>
<evidence type="ECO:0000256" key="8">
    <source>
        <dbReference type="ARBA" id="ARBA00022676"/>
    </source>
</evidence>
<evidence type="ECO:0000256" key="10">
    <source>
        <dbReference type="ARBA" id="ARBA00022801"/>
    </source>
</evidence>
<dbReference type="Proteomes" id="UP001172083">
    <property type="component" value="Unassembled WGS sequence"/>
</dbReference>
<dbReference type="InterPro" id="IPR012338">
    <property type="entry name" value="Beta-lactam/transpept-like"/>
</dbReference>
<evidence type="ECO:0000256" key="7">
    <source>
        <dbReference type="ARBA" id="ARBA00022670"/>
    </source>
</evidence>